<sequence length="506" mass="52459">MSDIFSSLGMGFGVALQPYNIMMAAVGAMMGLIVGAMPGIGSLAGVALLLPLTFKLDPSAGIIMLAALYYANMYGGSFSAILLNIPGDSPAVMTAIDGYKLTQKGRAGKALLTAIIASFTGGTVGIVILTFLGPGLADVGLRFGPAEMTMIILMALTSIGWVLGDNPVKGLVTTGLGLLLATVGVDLSTGASRYSFGVPELMSGVSFIPLVIGMFGFSQVMLLMRDMRRGEADEAPKEEGVVQQKLTIKNSLLDKSEVKEVVPTAVKTGLFGTFIGVLPGAGATMAAFLSYIVEKKTNGRRGAEMGRGALVGVAAPEAGNNAAAAGAFAPLLSLGIPGSGTTAVLLGGLMMWGLRPGPLLFSESPEFAWGLIASMYVGNIICVFIAILIIPFLMNILRVPRRLIVAIITVVCVVGSYSVGNSLFDVGLMLAAGVVGYYLALYNYPIAPLLLAFVLAPILEKSFTASFEISGGSPAIFIQSPIAATFLAITVLICLIPILKKAIIRR</sequence>
<gene>
    <name evidence="3" type="ORF">SOASR030_01270</name>
</gene>
<comment type="caution">
    <text evidence="3">The sequence shown here is derived from an EMBL/GenBank/DDBJ whole genome shotgun (WGS) entry which is preliminary data.</text>
</comment>
<feature type="transmembrane region" description="Helical" evidence="1">
    <location>
        <begin position="170"/>
        <end position="189"/>
    </location>
</feature>
<dbReference type="AlphaFoldDB" id="A0AAV5MVZ5"/>
<keyword evidence="4" id="KW-1185">Reference proteome</keyword>
<feature type="transmembrane region" description="Helical" evidence="1">
    <location>
        <begin position="110"/>
        <end position="132"/>
    </location>
</feature>
<evidence type="ECO:0000256" key="1">
    <source>
        <dbReference type="SAM" id="Phobius"/>
    </source>
</evidence>
<evidence type="ECO:0000313" key="4">
    <source>
        <dbReference type="Proteomes" id="UP001058124"/>
    </source>
</evidence>
<feature type="transmembrane region" description="Helical" evidence="1">
    <location>
        <begin position="367"/>
        <end position="390"/>
    </location>
</feature>
<feature type="transmembrane region" description="Helical" evidence="1">
    <location>
        <begin position="402"/>
        <end position="420"/>
    </location>
</feature>
<dbReference type="RefSeq" id="WP_027275978.1">
    <property type="nucleotide sequence ID" value="NZ_BRLH01000001.1"/>
</dbReference>
<keyword evidence="1" id="KW-0472">Membrane</keyword>
<keyword evidence="1" id="KW-1133">Transmembrane helix</keyword>
<feature type="transmembrane region" description="Helical" evidence="1">
    <location>
        <begin position="270"/>
        <end position="293"/>
    </location>
</feature>
<feature type="transmembrane region" description="Helical" evidence="1">
    <location>
        <begin position="144"/>
        <end position="164"/>
    </location>
</feature>
<protein>
    <recommendedName>
        <fullName evidence="2">DUF112 domain-containing protein</fullName>
    </recommendedName>
</protein>
<dbReference type="EMBL" id="BRLH01000001">
    <property type="protein sequence ID" value="GKX54015.1"/>
    <property type="molecule type" value="Genomic_DNA"/>
</dbReference>
<feature type="transmembrane region" description="Helical" evidence="1">
    <location>
        <begin position="20"/>
        <end position="50"/>
    </location>
</feature>
<feature type="transmembrane region" description="Helical" evidence="1">
    <location>
        <begin position="62"/>
        <end position="83"/>
    </location>
</feature>
<feature type="transmembrane region" description="Helical" evidence="1">
    <location>
        <begin position="201"/>
        <end position="224"/>
    </location>
</feature>
<evidence type="ECO:0000259" key="2">
    <source>
        <dbReference type="Pfam" id="PF01970"/>
    </source>
</evidence>
<organism evidence="3 4">
    <name type="scientific">Leminorella grimontii</name>
    <dbReference type="NCBI Taxonomy" id="82981"/>
    <lineage>
        <taxon>Bacteria</taxon>
        <taxon>Pseudomonadati</taxon>
        <taxon>Pseudomonadota</taxon>
        <taxon>Gammaproteobacteria</taxon>
        <taxon>Enterobacterales</taxon>
        <taxon>Budviciaceae</taxon>
        <taxon>Leminorella</taxon>
    </lineage>
</organism>
<dbReference type="Pfam" id="PF01970">
    <property type="entry name" value="TctA"/>
    <property type="match status" value="1"/>
</dbReference>
<keyword evidence="1" id="KW-0812">Transmembrane</keyword>
<evidence type="ECO:0000313" key="3">
    <source>
        <dbReference type="EMBL" id="GKX54015.1"/>
    </source>
</evidence>
<feature type="transmembrane region" description="Helical" evidence="1">
    <location>
        <begin position="476"/>
        <end position="499"/>
    </location>
</feature>
<dbReference type="PANTHER" id="PTHR35342:SF5">
    <property type="entry name" value="TRICARBOXYLIC TRANSPORT PROTEIN"/>
    <property type="match status" value="1"/>
</dbReference>
<feature type="transmembrane region" description="Helical" evidence="1">
    <location>
        <begin position="331"/>
        <end position="355"/>
    </location>
</feature>
<accession>A0AAV5MVZ5</accession>
<dbReference type="Proteomes" id="UP001058124">
    <property type="component" value="Unassembled WGS sequence"/>
</dbReference>
<reference evidence="3" key="1">
    <citation type="submission" date="2022-06" db="EMBL/GenBank/DDBJ databases">
        <title>Draft genome sequences of Leminorella grimontii str. JCM5902.</title>
        <authorList>
            <person name="Wakabayashi Y."/>
            <person name="Kojima K."/>
        </authorList>
    </citation>
    <scope>NUCLEOTIDE SEQUENCE</scope>
    <source>
        <strain evidence="3">JCM 5902</strain>
    </source>
</reference>
<feature type="domain" description="DUF112" evidence="2">
    <location>
        <begin position="21"/>
        <end position="451"/>
    </location>
</feature>
<dbReference type="PANTHER" id="PTHR35342">
    <property type="entry name" value="TRICARBOXYLIC TRANSPORT PROTEIN"/>
    <property type="match status" value="1"/>
</dbReference>
<name>A0AAV5MVZ5_9GAMM</name>
<dbReference type="InterPro" id="IPR002823">
    <property type="entry name" value="DUF112_TM"/>
</dbReference>
<proteinExistence type="predicted"/>